<dbReference type="Proteomes" id="UP001222027">
    <property type="component" value="Unassembled WGS sequence"/>
</dbReference>
<name>A0AAV8RHZ6_ENSVE</name>
<evidence type="ECO:0000313" key="2">
    <source>
        <dbReference type="EMBL" id="KAJ8498671.1"/>
    </source>
</evidence>
<protein>
    <submittedName>
        <fullName evidence="2">Uncharacterized protein</fullName>
    </submittedName>
</protein>
<feature type="region of interest" description="Disordered" evidence="1">
    <location>
        <begin position="1"/>
        <end position="44"/>
    </location>
</feature>
<sequence>MQSAAAEGRAALARSIPMPARVGRPRRSSPTMGNVNEGKGLFAPAPAPHSQVIAEFSKTKVGSDWPRTTVKSLGFWHESKEATPCCGRRHV</sequence>
<comment type="caution">
    <text evidence="2">The sequence shown here is derived from an EMBL/GenBank/DDBJ whole genome shotgun (WGS) entry which is preliminary data.</text>
</comment>
<gene>
    <name evidence="2" type="ORF">OPV22_009223</name>
</gene>
<dbReference type="EMBL" id="JAQQAF010000003">
    <property type="protein sequence ID" value="KAJ8498671.1"/>
    <property type="molecule type" value="Genomic_DNA"/>
</dbReference>
<reference evidence="2 3" key="1">
    <citation type="submission" date="2022-12" db="EMBL/GenBank/DDBJ databases">
        <title>Chromosome-scale assembly of the Ensete ventricosum genome.</title>
        <authorList>
            <person name="Dussert Y."/>
            <person name="Stocks J."/>
            <person name="Wendawek A."/>
            <person name="Woldeyes F."/>
            <person name="Nichols R.A."/>
            <person name="Borrell J.S."/>
        </authorList>
    </citation>
    <scope>NUCLEOTIDE SEQUENCE [LARGE SCALE GENOMIC DNA]</scope>
    <source>
        <strain evidence="3">cv. Maze</strain>
        <tissue evidence="2">Seeds</tissue>
    </source>
</reference>
<evidence type="ECO:0000256" key="1">
    <source>
        <dbReference type="SAM" id="MobiDB-lite"/>
    </source>
</evidence>
<evidence type="ECO:0000313" key="3">
    <source>
        <dbReference type="Proteomes" id="UP001222027"/>
    </source>
</evidence>
<feature type="compositionally biased region" description="Low complexity" evidence="1">
    <location>
        <begin position="1"/>
        <end position="13"/>
    </location>
</feature>
<keyword evidence="3" id="KW-1185">Reference proteome</keyword>
<dbReference type="AlphaFoldDB" id="A0AAV8RHZ6"/>
<proteinExistence type="predicted"/>
<accession>A0AAV8RHZ6</accession>
<organism evidence="2 3">
    <name type="scientific">Ensete ventricosum</name>
    <name type="common">Abyssinian banana</name>
    <name type="synonym">Musa ensete</name>
    <dbReference type="NCBI Taxonomy" id="4639"/>
    <lineage>
        <taxon>Eukaryota</taxon>
        <taxon>Viridiplantae</taxon>
        <taxon>Streptophyta</taxon>
        <taxon>Embryophyta</taxon>
        <taxon>Tracheophyta</taxon>
        <taxon>Spermatophyta</taxon>
        <taxon>Magnoliopsida</taxon>
        <taxon>Liliopsida</taxon>
        <taxon>Zingiberales</taxon>
        <taxon>Musaceae</taxon>
        <taxon>Ensete</taxon>
    </lineage>
</organism>